<evidence type="ECO:0000256" key="4">
    <source>
        <dbReference type="ARBA" id="ARBA00023136"/>
    </source>
</evidence>
<protein>
    <submittedName>
        <fullName evidence="12">Type IV pilus assembly protein PilQ</fullName>
    </submittedName>
</protein>
<organism evidence="12 13">
    <name type="scientific">Paucidesulfovibrio gracilis DSM 16080</name>
    <dbReference type="NCBI Taxonomy" id="1121449"/>
    <lineage>
        <taxon>Bacteria</taxon>
        <taxon>Pseudomonadati</taxon>
        <taxon>Thermodesulfobacteriota</taxon>
        <taxon>Desulfovibrionia</taxon>
        <taxon>Desulfovibrionales</taxon>
        <taxon>Desulfovibrionaceae</taxon>
        <taxon>Paucidesulfovibrio</taxon>
    </lineage>
</organism>
<feature type="compositionally biased region" description="Polar residues" evidence="8">
    <location>
        <begin position="42"/>
        <end position="51"/>
    </location>
</feature>
<evidence type="ECO:0000256" key="8">
    <source>
        <dbReference type="SAM" id="MobiDB-lite"/>
    </source>
</evidence>
<evidence type="ECO:0000256" key="6">
    <source>
        <dbReference type="RuleBase" id="RU004003"/>
    </source>
</evidence>
<dbReference type="AlphaFoldDB" id="A0A1T4WA02"/>
<feature type="chain" id="PRO_5012662258" evidence="9">
    <location>
        <begin position="20"/>
        <end position="571"/>
    </location>
</feature>
<evidence type="ECO:0000259" key="11">
    <source>
        <dbReference type="Pfam" id="PF03958"/>
    </source>
</evidence>
<feature type="domain" description="Type II/III secretion system secretin-like" evidence="10">
    <location>
        <begin position="362"/>
        <end position="521"/>
    </location>
</feature>
<dbReference type="PANTHER" id="PTHR30604">
    <property type="entry name" value="PROTEIN TRANSPORT PROTEIN HOFQ"/>
    <property type="match status" value="1"/>
</dbReference>
<dbReference type="InterPro" id="IPR038591">
    <property type="entry name" value="NolW-like_sf"/>
</dbReference>
<keyword evidence="3 9" id="KW-0732">Signal</keyword>
<feature type="signal peptide" evidence="9">
    <location>
        <begin position="1"/>
        <end position="19"/>
    </location>
</feature>
<evidence type="ECO:0000313" key="13">
    <source>
        <dbReference type="Proteomes" id="UP000190027"/>
    </source>
</evidence>
<evidence type="ECO:0000256" key="5">
    <source>
        <dbReference type="ARBA" id="ARBA00023237"/>
    </source>
</evidence>
<keyword evidence="5" id="KW-0998">Cell outer membrane</keyword>
<dbReference type="InterPro" id="IPR051808">
    <property type="entry name" value="Type_IV_pilus_biogenesis"/>
</dbReference>
<comment type="similarity">
    <text evidence="6">Belongs to the bacterial secretin family.</text>
</comment>
<evidence type="ECO:0000256" key="3">
    <source>
        <dbReference type="ARBA" id="ARBA00022729"/>
    </source>
</evidence>
<evidence type="ECO:0000256" key="2">
    <source>
        <dbReference type="ARBA" id="ARBA00022448"/>
    </source>
</evidence>
<feature type="compositionally biased region" description="Low complexity" evidence="8">
    <location>
        <begin position="298"/>
        <end position="308"/>
    </location>
</feature>
<dbReference type="Pfam" id="PF00263">
    <property type="entry name" value="Secretin"/>
    <property type="match status" value="1"/>
</dbReference>
<feature type="compositionally biased region" description="Basic and acidic residues" evidence="8">
    <location>
        <begin position="552"/>
        <end position="561"/>
    </location>
</feature>
<dbReference type="Proteomes" id="UP000190027">
    <property type="component" value="Unassembled WGS sequence"/>
</dbReference>
<feature type="domain" description="NolW-like" evidence="11">
    <location>
        <begin position="188"/>
        <end position="253"/>
    </location>
</feature>
<keyword evidence="2 7" id="KW-0813">Transport</keyword>
<dbReference type="GO" id="GO:0009306">
    <property type="term" value="P:protein secretion"/>
    <property type="evidence" value="ECO:0007669"/>
    <property type="project" value="InterPro"/>
</dbReference>
<gene>
    <name evidence="12" type="ORF">SAMN02745704_00597</name>
</gene>
<feature type="compositionally biased region" description="Basic and acidic residues" evidence="8">
    <location>
        <begin position="52"/>
        <end position="77"/>
    </location>
</feature>
<name>A0A1T4WA02_9BACT</name>
<evidence type="ECO:0000259" key="10">
    <source>
        <dbReference type="Pfam" id="PF00263"/>
    </source>
</evidence>
<evidence type="ECO:0000256" key="1">
    <source>
        <dbReference type="ARBA" id="ARBA00004370"/>
    </source>
</evidence>
<dbReference type="InterPro" id="IPR004846">
    <property type="entry name" value="T2SS/T3SS_dom"/>
</dbReference>
<dbReference type="STRING" id="1121449.SAMN02745704_00597"/>
<comment type="subcellular location">
    <subcellularLocation>
        <location evidence="7">Cell outer membrane</location>
    </subcellularLocation>
    <subcellularLocation>
        <location evidence="1">Membrane</location>
    </subcellularLocation>
</comment>
<sequence>MKPFVRFFMALFLFIGVLAGCASTSEPDAMDPEMEKWRIMAEQSQGHSPSARTEELDRFEEVETRAETLEPEEKKQPKKLPDFRITLRMHNADLVAVLQALSRAAKQSIVVSPSVQGMVNINIVKTPWAEVFKGVLSANRLSYAWEGDIIRVMTAEDMKYELEMDQLRTQRQAERLAQQRAEPLVTSIMKVKFSDAAALKENLAPFLAKDGEGEPIGSIEVDEHTNALIVSSIRSDVDRLMRIVTRLDAPRSQIKLKAHIVETTRDTARALGVQWGGSYQGNLYDGSNLYVNPGGTTGSTTSQSTGESRMGTYDPTLGTGPSGKGVGINLTPSGFDEGGTGLSLGMMFGNVGENLLEVQLKALEQDNKLRIISSPSITTMDNQKAYTESGERVPYATTETSGGVVTTTVKFEEVVLRLEITPHIIDDQYIKLNVLIQKDEVDESREVDGNYFILKKKTETTLIARDGETVVISGLSKQRSYRNEDGVPYLKDLPGGNRLFGSESKQDTMDEFMIFITPTVLAKWVAGERQKTLQEIEEELEIKRLEELEARRKDARGKAGEGSEQAGGAGQ</sequence>
<dbReference type="GO" id="GO:0009279">
    <property type="term" value="C:cell outer membrane"/>
    <property type="evidence" value="ECO:0007669"/>
    <property type="project" value="UniProtKB-SubCell"/>
</dbReference>
<dbReference type="NCBIfam" id="TIGR02515">
    <property type="entry name" value="IV_pilus_PilQ"/>
    <property type="match status" value="1"/>
</dbReference>
<dbReference type="Pfam" id="PF03958">
    <property type="entry name" value="Secretin_N"/>
    <property type="match status" value="1"/>
</dbReference>
<evidence type="ECO:0000256" key="9">
    <source>
        <dbReference type="SAM" id="SignalP"/>
    </source>
</evidence>
<dbReference type="Gene3D" id="3.30.1370.120">
    <property type="match status" value="1"/>
</dbReference>
<dbReference type="InterPro" id="IPR005644">
    <property type="entry name" value="NolW-like"/>
</dbReference>
<reference evidence="12 13" key="1">
    <citation type="submission" date="2017-02" db="EMBL/GenBank/DDBJ databases">
        <authorList>
            <person name="Peterson S.W."/>
        </authorList>
    </citation>
    <scope>NUCLEOTIDE SEQUENCE [LARGE SCALE GENOMIC DNA]</scope>
    <source>
        <strain evidence="12 13">DSM 16080</strain>
    </source>
</reference>
<dbReference type="InterPro" id="IPR001775">
    <property type="entry name" value="GspD/PilQ"/>
</dbReference>
<dbReference type="PANTHER" id="PTHR30604:SF1">
    <property type="entry name" value="DNA UTILIZATION PROTEIN HOFQ"/>
    <property type="match status" value="1"/>
</dbReference>
<dbReference type="Gene3D" id="3.30.1370.130">
    <property type="match status" value="1"/>
</dbReference>
<keyword evidence="4" id="KW-0472">Membrane</keyword>
<feature type="region of interest" description="Disordered" evidence="8">
    <location>
        <begin position="294"/>
        <end position="323"/>
    </location>
</feature>
<evidence type="ECO:0000256" key="7">
    <source>
        <dbReference type="RuleBase" id="RU004004"/>
    </source>
</evidence>
<dbReference type="PRINTS" id="PR00811">
    <property type="entry name" value="BCTERIALGSPD"/>
</dbReference>
<dbReference type="PROSITE" id="PS51257">
    <property type="entry name" value="PROKAR_LIPOPROTEIN"/>
    <property type="match status" value="1"/>
</dbReference>
<keyword evidence="13" id="KW-1185">Reference proteome</keyword>
<proteinExistence type="inferred from homology"/>
<dbReference type="PRINTS" id="PR01032">
    <property type="entry name" value="PHAGEIV"/>
</dbReference>
<dbReference type="EMBL" id="FUYC01000002">
    <property type="protein sequence ID" value="SKA74112.1"/>
    <property type="molecule type" value="Genomic_DNA"/>
</dbReference>
<accession>A0A1T4WA02</accession>
<dbReference type="InterPro" id="IPR013355">
    <property type="entry name" value="Pilus_4_PilQ"/>
</dbReference>
<feature type="region of interest" description="Disordered" evidence="8">
    <location>
        <begin position="41"/>
        <end position="77"/>
    </location>
</feature>
<feature type="region of interest" description="Disordered" evidence="8">
    <location>
        <begin position="552"/>
        <end position="571"/>
    </location>
</feature>
<evidence type="ECO:0000313" key="12">
    <source>
        <dbReference type="EMBL" id="SKA74112.1"/>
    </source>
</evidence>